<name>A0A1G9UPI8_ALLAB</name>
<keyword evidence="1" id="KW-0812">Transmembrane</keyword>
<gene>
    <name evidence="2" type="ORF">SAMN04489726_2534</name>
</gene>
<feature type="transmembrane region" description="Helical" evidence="1">
    <location>
        <begin position="18"/>
        <end position="38"/>
    </location>
</feature>
<dbReference type="Proteomes" id="UP000183376">
    <property type="component" value="Chromosome I"/>
</dbReference>
<keyword evidence="1" id="KW-0472">Membrane</keyword>
<reference evidence="2 3" key="1">
    <citation type="submission" date="2016-10" db="EMBL/GenBank/DDBJ databases">
        <authorList>
            <person name="de Groot N.N."/>
        </authorList>
    </citation>
    <scope>NUCLEOTIDE SEQUENCE [LARGE SCALE GENOMIC DNA]</scope>
    <source>
        <strain evidence="2 3">DSM 44149</strain>
    </source>
</reference>
<evidence type="ECO:0000313" key="2">
    <source>
        <dbReference type="EMBL" id="SDM61810.1"/>
    </source>
</evidence>
<protein>
    <submittedName>
        <fullName evidence="2">Uncharacterized protein</fullName>
    </submittedName>
</protein>
<keyword evidence="3" id="KW-1185">Reference proteome</keyword>
<accession>A0A1G9UPI8</accession>
<dbReference type="Pfam" id="PF19733">
    <property type="entry name" value="DUF6223"/>
    <property type="match status" value="1"/>
</dbReference>
<keyword evidence="1" id="KW-1133">Transmembrane helix</keyword>
<proteinExistence type="predicted"/>
<feature type="transmembrane region" description="Helical" evidence="1">
    <location>
        <begin position="45"/>
        <end position="65"/>
    </location>
</feature>
<dbReference type="EMBL" id="LT629701">
    <property type="protein sequence ID" value="SDM61810.1"/>
    <property type="molecule type" value="Genomic_DNA"/>
</dbReference>
<dbReference type="AlphaFoldDB" id="A0A1G9UPI8"/>
<dbReference type="InterPro" id="IPR045770">
    <property type="entry name" value="DUF6223"/>
</dbReference>
<feature type="transmembrane region" description="Helical" evidence="1">
    <location>
        <begin position="77"/>
        <end position="98"/>
    </location>
</feature>
<dbReference type="RefSeq" id="WP_030430588.1">
    <property type="nucleotide sequence ID" value="NZ_JOEF01000014.1"/>
</dbReference>
<evidence type="ECO:0000313" key="3">
    <source>
        <dbReference type="Proteomes" id="UP000183376"/>
    </source>
</evidence>
<organism evidence="2 3">
    <name type="scientific">Allokutzneria albata</name>
    <name type="common">Kibdelosporangium albatum</name>
    <dbReference type="NCBI Taxonomy" id="211114"/>
    <lineage>
        <taxon>Bacteria</taxon>
        <taxon>Bacillati</taxon>
        <taxon>Actinomycetota</taxon>
        <taxon>Actinomycetes</taxon>
        <taxon>Pseudonocardiales</taxon>
        <taxon>Pseudonocardiaceae</taxon>
        <taxon>Allokutzneria</taxon>
    </lineage>
</organism>
<evidence type="ECO:0000256" key="1">
    <source>
        <dbReference type="SAM" id="Phobius"/>
    </source>
</evidence>
<dbReference type="STRING" id="211114.SAMN04489726_2534"/>
<sequence>MSSFFTVLSAAGFGTGRLLPTTAAVLGLISVIIGGLALARGGRVLVRTALVTGLVSSVVGGLHIANSAGGLGTGNGLAGAIVAVALGLIGVVVCGLALRRVR</sequence>